<comment type="caution">
    <text evidence="2">The sequence shown here is derived from an EMBL/GenBank/DDBJ whole genome shotgun (WGS) entry which is preliminary data.</text>
</comment>
<evidence type="ECO:0008006" key="4">
    <source>
        <dbReference type="Google" id="ProtNLM"/>
    </source>
</evidence>
<evidence type="ECO:0000313" key="3">
    <source>
        <dbReference type="Proteomes" id="UP000216147"/>
    </source>
</evidence>
<keyword evidence="1" id="KW-0732">Signal</keyword>
<organism evidence="2 3">
    <name type="scientific">Brevundimonas subvibrioides</name>
    <dbReference type="NCBI Taxonomy" id="74313"/>
    <lineage>
        <taxon>Bacteria</taxon>
        <taxon>Pseudomonadati</taxon>
        <taxon>Pseudomonadota</taxon>
        <taxon>Alphaproteobacteria</taxon>
        <taxon>Caulobacterales</taxon>
        <taxon>Caulobacteraceae</taxon>
        <taxon>Brevundimonas</taxon>
    </lineage>
</organism>
<evidence type="ECO:0000256" key="1">
    <source>
        <dbReference type="SAM" id="SignalP"/>
    </source>
</evidence>
<dbReference type="AlphaFoldDB" id="A0A258HKD8"/>
<feature type="chain" id="PRO_5012875487" description="Transporter" evidence="1">
    <location>
        <begin position="25"/>
        <end position="276"/>
    </location>
</feature>
<dbReference type="EMBL" id="NCEQ01000007">
    <property type="protein sequence ID" value="OYX56778.1"/>
    <property type="molecule type" value="Genomic_DNA"/>
</dbReference>
<gene>
    <name evidence="2" type="ORF">B7Y86_08395</name>
</gene>
<dbReference type="Proteomes" id="UP000216147">
    <property type="component" value="Unassembled WGS sequence"/>
</dbReference>
<dbReference type="InterPro" id="IPR025737">
    <property type="entry name" value="FApF"/>
</dbReference>
<evidence type="ECO:0000313" key="2">
    <source>
        <dbReference type="EMBL" id="OYX56778.1"/>
    </source>
</evidence>
<accession>A0A258HKD8</accession>
<name>A0A258HKD8_9CAUL</name>
<protein>
    <recommendedName>
        <fullName evidence="4">Transporter</fullName>
    </recommendedName>
</protein>
<reference evidence="2 3" key="1">
    <citation type="submission" date="2017-03" db="EMBL/GenBank/DDBJ databases">
        <title>Lifting the veil on microbial sulfur biogeochemistry in mining wastewaters.</title>
        <authorList>
            <person name="Kantor R.S."/>
            <person name="Colenbrander Nelson T."/>
            <person name="Marshall S."/>
            <person name="Bennett D."/>
            <person name="Apte S."/>
            <person name="Camacho D."/>
            <person name="Thomas B.C."/>
            <person name="Warren L.A."/>
            <person name="Banfield J.F."/>
        </authorList>
    </citation>
    <scope>NUCLEOTIDE SEQUENCE [LARGE SCALE GENOMIC DNA]</scope>
    <source>
        <strain evidence="2">32-68-21</strain>
    </source>
</reference>
<sequence>MIRRMKIGALALSAACTTVMPAAAQTVPDADLRPFCADRPGKGTPTCILDVGHWQAEVGLIDGARQTDNASRAESWAYGDLFFRYGVTPTTEIQFGITPWTTEKVTDRATGDSETVDGVSDIQIGFRHSLANPDGSGVSIALAGFVTAPTGSRDVRGDGFEGGVVLPIALPLNDDWGLSLSPEIDIVADSDGDGRHAAYTMVAGVGRGFGPWALGAEVWISRDDDPIEATTQSTFDLTAVWTPPSMPNAQVDFGLNFGLNDDSPDVEFGVGVARRF</sequence>
<proteinExistence type="predicted"/>
<feature type="signal peptide" evidence="1">
    <location>
        <begin position="1"/>
        <end position="24"/>
    </location>
</feature>
<dbReference type="Pfam" id="PF13557">
    <property type="entry name" value="Phenol_MetA_deg"/>
    <property type="match status" value="1"/>
</dbReference>